<evidence type="ECO:0000313" key="3">
    <source>
        <dbReference type="EMBL" id="MCI0182773.1"/>
    </source>
</evidence>
<keyword evidence="1" id="KW-1133">Transmembrane helix</keyword>
<gene>
    <name evidence="3" type="ORF">MM817_01042</name>
</gene>
<keyword evidence="1" id="KW-0472">Membrane</keyword>
<comment type="caution">
    <text evidence="3">The sequence shown here is derived from an EMBL/GenBank/DDBJ whole genome shotgun (WGS) entry which is preliminary data.</text>
</comment>
<protein>
    <recommendedName>
        <fullName evidence="2">Peptidase C39-like domain-containing protein</fullName>
    </recommendedName>
</protein>
<dbReference type="Gene3D" id="3.90.70.10">
    <property type="entry name" value="Cysteine proteinases"/>
    <property type="match status" value="1"/>
</dbReference>
<dbReference type="EMBL" id="JALBUF010000002">
    <property type="protein sequence ID" value="MCI0182773.1"/>
    <property type="molecule type" value="Genomic_DNA"/>
</dbReference>
<dbReference type="InterPro" id="IPR039564">
    <property type="entry name" value="Peptidase_C39-like"/>
</dbReference>
<evidence type="ECO:0000256" key="1">
    <source>
        <dbReference type="SAM" id="Phobius"/>
    </source>
</evidence>
<name>A0A9X1V9T9_9BACL</name>
<accession>A0A9X1V9T9</accession>
<sequence>MRTRIYSNGVLHWLRHYLRVQVLTIIVAILFIVTIPLPSMNHLHLTRPDRVSMVAQKQHVLSGTIHHQVFIRVPIIGQLPQLENGCEVTALAMLLQFDHIHVSNLTLAHQIARDKTPLVENNQGQIVSWGNPNDGFVGSITGKQPGFGVYHHPIAQLLTDYVKNKARDLTGIRFDALLAIIKSGRPTIVWTTTTLAPVHTFVTWESPTGPVHTTLDEHAVLLIGYTQTDVIINNPLSGSLQYIPIGPFRQSFVQMGRQAVTIAPLNAQNLR</sequence>
<feature type="domain" description="Peptidase C39-like" evidence="2">
    <location>
        <begin position="72"/>
        <end position="235"/>
    </location>
</feature>
<evidence type="ECO:0000313" key="4">
    <source>
        <dbReference type="Proteomes" id="UP001139263"/>
    </source>
</evidence>
<dbReference type="RefSeq" id="WP_241712380.1">
    <property type="nucleotide sequence ID" value="NZ_JALBUF010000002.1"/>
</dbReference>
<proteinExistence type="predicted"/>
<dbReference type="Proteomes" id="UP001139263">
    <property type="component" value="Unassembled WGS sequence"/>
</dbReference>
<keyword evidence="4" id="KW-1185">Reference proteome</keyword>
<organism evidence="3 4">
    <name type="scientific">Sulfoacidibacillus ferrooxidans</name>
    <dbReference type="NCBI Taxonomy" id="2005001"/>
    <lineage>
        <taxon>Bacteria</taxon>
        <taxon>Bacillati</taxon>
        <taxon>Bacillota</taxon>
        <taxon>Bacilli</taxon>
        <taxon>Bacillales</taxon>
        <taxon>Alicyclobacillaceae</taxon>
        <taxon>Sulfoacidibacillus</taxon>
    </lineage>
</organism>
<dbReference type="PANTHER" id="PTHR37806:SF1">
    <property type="entry name" value="PEPTIDASE C39-LIKE DOMAIN-CONTAINING PROTEIN"/>
    <property type="match status" value="1"/>
</dbReference>
<dbReference type="Pfam" id="PF13529">
    <property type="entry name" value="Peptidase_C39_2"/>
    <property type="match status" value="1"/>
</dbReference>
<dbReference type="AlphaFoldDB" id="A0A9X1V9T9"/>
<feature type="transmembrane region" description="Helical" evidence="1">
    <location>
        <begin position="20"/>
        <end position="37"/>
    </location>
</feature>
<keyword evidence="1" id="KW-0812">Transmembrane</keyword>
<evidence type="ECO:0000259" key="2">
    <source>
        <dbReference type="Pfam" id="PF13529"/>
    </source>
</evidence>
<dbReference type="PANTHER" id="PTHR37806">
    <property type="entry name" value="LMO0724 PROTEIN"/>
    <property type="match status" value="1"/>
</dbReference>
<reference evidence="3" key="1">
    <citation type="submission" date="2022-03" db="EMBL/GenBank/DDBJ databases">
        <title>Draft Genome Sequence of Firmicute Strain S0AB, a Heterotrophic Iron/Sulfur-Oxidizing Extreme Acidophile.</title>
        <authorList>
            <person name="Vergara E."/>
            <person name="Pakostova E."/>
            <person name="Johnson D.B."/>
            <person name="Holmes D.S."/>
        </authorList>
    </citation>
    <scope>NUCLEOTIDE SEQUENCE</scope>
    <source>
        <strain evidence="3">S0AB</strain>
    </source>
</reference>